<evidence type="ECO:0000256" key="1">
    <source>
        <dbReference type="SAM" id="Phobius"/>
    </source>
</evidence>
<evidence type="ECO:0000313" key="2">
    <source>
        <dbReference type="EMBL" id="QID19828.1"/>
    </source>
</evidence>
<accession>A0A6C1BAV1</accession>
<protein>
    <submittedName>
        <fullName evidence="2">Uncharacterized protein</fullName>
    </submittedName>
</protein>
<proteinExistence type="predicted"/>
<dbReference type="AlphaFoldDB" id="A0A6C1BAV1"/>
<gene>
    <name evidence="2" type="ORF">G3580_12120</name>
</gene>
<reference evidence="2 3" key="1">
    <citation type="submission" date="2020-02" db="EMBL/GenBank/DDBJ databases">
        <title>Nitrogenibacter mangrovi gen. nov., sp. nov. isolated from mangrove sediment, a denitrifying betaproteobacterium.</title>
        <authorList>
            <person name="Liao H."/>
            <person name="Tian Y."/>
        </authorList>
    </citation>
    <scope>NUCLEOTIDE SEQUENCE [LARGE SCALE GENOMIC DNA]</scope>
    <source>
        <strain evidence="2 3">M9-3-2</strain>
    </source>
</reference>
<organism evidence="2 3">
    <name type="scientific">Nitrogeniibacter mangrovi</name>
    <dbReference type="NCBI Taxonomy" id="2016596"/>
    <lineage>
        <taxon>Bacteria</taxon>
        <taxon>Pseudomonadati</taxon>
        <taxon>Pseudomonadota</taxon>
        <taxon>Betaproteobacteria</taxon>
        <taxon>Rhodocyclales</taxon>
        <taxon>Zoogloeaceae</taxon>
        <taxon>Nitrogeniibacter</taxon>
    </lineage>
</organism>
<keyword evidence="3" id="KW-1185">Reference proteome</keyword>
<name>A0A6C1BAV1_9RHOO</name>
<evidence type="ECO:0000313" key="3">
    <source>
        <dbReference type="Proteomes" id="UP000501991"/>
    </source>
</evidence>
<keyword evidence="1" id="KW-0812">Transmembrane</keyword>
<dbReference type="KEGG" id="azq:G3580_12120"/>
<dbReference type="Proteomes" id="UP000501991">
    <property type="component" value="Chromosome"/>
</dbReference>
<feature type="transmembrane region" description="Helical" evidence="1">
    <location>
        <begin position="6"/>
        <end position="28"/>
    </location>
</feature>
<dbReference type="EMBL" id="CP048836">
    <property type="protein sequence ID" value="QID19828.1"/>
    <property type="molecule type" value="Genomic_DNA"/>
</dbReference>
<dbReference type="InterPro" id="IPR054636">
    <property type="entry name" value="CydP"/>
</dbReference>
<sequence>MNDRTLVRKLALVVAIKLAAIFALWWVFVRDDRIVPAADMVAEHIGQRSDSPSQGHSHGQ</sequence>
<keyword evidence="1" id="KW-1133">Transmembrane helix</keyword>
<keyword evidence="1" id="KW-0472">Membrane</keyword>
<dbReference type="NCBIfam" id="NF045611">
    <property type="entry name" value="small_CydP"/>
    <property type="match status" value="1"/>
</dbReference>